<name>A0ABM8WB88_9BURK</name>
<dbReference type="InterPro" id="IPR042098">
    <property type="entry name" value="TauD-like_sf"/>
</dbReference>
<organism evidence="2 3">
    <name type="scientific">Cupriavidus pinatubonensis</name>
    <dbReference type="NCBI Taxonomy" id="248026"/>
    <lineage>
        <taxon>Bacteria</taxon>
        <taxon>Pseudomonadati</taxon>
        <taxon>Pseudomonadota</taxon>
        <taxon>Betaproteobacteria</taxon>
        <taxon>Burkholderiales</taxon>
        <taxon>Burkholderiaceae</taxon>
        <taxon>Cupriavidus</taxon>
    </lineage>
</organism>
<reference evidence="2 3" key="1">
    <citation type="submission" date="2021-08" db="EMBL/GenBank/DDBJ databases">
        <authorList>
            <person name="Peeters C."/>
        </authorList>
    </citation>
    <scope>NUCLEOTIDE SEQUENCE [LARGE SCALE GENOMIC DNA]</scope>
    <source>
        <strain evidence="2 3">LMG 23994</strain>
    </source>
</reference>
<keyword evidence="1" id="KW-0560">Oxidoreductase</keyword>
<gene>
    <name evidence="2" type="ORF">LMG23994_00369</name>
</gene>
<dbReference type="Proteomes" id="UP000701702">
    <property type="component" value="Unassembled WGS sequence"/>
</dbReference>
<evidence type="ECO:0000313" key="2">
    <source>
        <dbReference type="EMBL" id="CAG9164536.1"/>
    </source>
</evidence>
<dbReference type="Gene3D" id="3.60.130.10">
    <property type="entry name" value="Clavaminate synthase-like"/>
    <property type="match status" value="1"/>
</dbReference>
<accession>A0ABM8WB88</accession>
<protein>
    <submittedName>
        <fullName evidence="2">Uncharacterized protein</fullName>
    </submittedName>
</protein>
<dbReference type="EMBL" id="CAJZAF010000002">
    <property type="protein sequence ID" value="CAG9164536.1"/>
    <property type="molecule type" value="Genomic_DNA"/>
</dbReference>
<sequence length="75" mass="8136">MTVISHSGQTSRQPYIAPPHAGTEAIEIRPFDAPLGAEVLGLDLSRPLSAEDFARSHRAHLDYQRAGRGVSRTQA</sequence>
<proteinExistence type="predicted"/>
<evidence type="ECO:0000313" key="3">
    <source>
        <dbReference type="Proteomes" id="UP000701702"/>
    </source>
</evidence>
<evidence type="ECO:0000256" key="1">
    <source>
        <dbReference type="ARBA" id="ARBA00023002"/>
    </source>
</evidence>
<comment type="caution">
    <text evidence="2">The sequence shown here is derived from an EMBL/GenBank/DDBJ whole genome shotgun (WGS) entry which is preliminary data.</text>
</comment>
<keyword evidence="3" id="KW-1185">Reference proteome</keyword>